<evidence type="ECO:0000256" key="4">
    <source>
        <dbReference type="ARBA" id="ARBA00022833"/>
    </source>
</evidence>
<keyword evidence="4 6" id="KW-0862">Zinc</keyword>
<dbReference type="SUPFAM" id="SSF50129">
    <property type="entry name" value="GroES-like"/>
    <property type="match status" value="1"/>
</dbReference>
<dbReference type="InterPro" id="IPR020843">
    <property type="entry name" value="ER"/>
</dbReference>
<dbReference type="Gene3D" id="3.40.50.720">
    <property type="entry name" value="NAD(P)-binding Rossmann-like Domain"/>
    <property type="match status" value="1"/>
</dbReference>
<dbReference type="SMART" id="SM00829">
    <property type="entry name" value="PKS_ER"/>
    <property type="match status" value="1"/>
</dbReference>
<evidence type="ECO:0000256" key="1">
    <source>
        <dbReference type="ARBA" id="ARBA00001947"/>
    </source>
</evidence>
<dbReference type="InterPro" id="IPR036291">
    <property type="entry name" value="NAD(P)-bd_dom_sf"/>
</dbReference>
<keyword evidence="3 6" id="KW-0479">Metal-binding</keyword>
<sequence length="390" mass="40758">MDSSPVKSRALVARGPFSEGKWAMEDVTLREIQEDEVLVEMVASGLCHTDLHCGDTPDDKGVPGVYYPRVLGHEGSGYVQKVGSAVTHVQPGDPVLLSFTYCGSCHVCKTGPVSHCTSFFQINFLGGPVFTPQSASASDDKAPTLGGLFFGQSSFAQHTIASAKSVVNVAGLGLTRDDLKLLAPFGCGLLTGSGTVANVAKAGPDDAVAVMGLGGVGLAAVMAAKNSGCAQIVGVDRVPARLALARKLGATHVVDTTEVSATTGDLVGAIRDAAGGLGPTVAIDASGHQPLVMAAVEATRHMGRIIQVGAGMPDAVVHLPMQAWMDTGKQYFGAVMGHSDTAEYIPRMIRWWKDGDFPFETLVQSFSFDDWEVAIASMIKGTVVKPIMVW</sequence>
<comment type="similarity">
    <text evidence="2 6">Belongs to the zinc-containing alcohol dehydrogenase family.</text>
</comment>
<evidence type="ECO:0000256" key="3">
    <source>
        <dbReference type="ARBA" id="ARBA00022723"/>
    </source>
</evidence>
<dbReference type="GeneID" id="92043085"/>
<dbReference type="InterPro" id="IPR013154">
    <property type="entry name" value="ADH-like_N"/>
</dbReference>
<dbReference type="SUPFAM" id="SSF51735">
    <property type="entry name" value="NAD(P)-binding Rossmann-fold domains"/>
    <property type="match status" value="1"/>
</dbReference>
<dbReference type="RefSeq" id="XP_066668948.1">
    <property type="nucleotide sequence ID" value="XM_066810025.1"/>
</dbReference>
<comment type="cofactor">
    <cofactor evidence="1 6">
        <name>Zn(2+)</name>
        <dbReference type="ChEBI" id="CHEBI:29105"/>
    </cofactor>
</comment>
<evidence type="ECO:0000256" key="5">
    <source>
        <dbReference type="ARBA" id="ARBA00023002"/>
    </source>
</evidence>
<dbReference type="Gene3D" id="3.90.180.10">
    <property type="entry name" value="Medium-chain alcohol dehydrogenases, catalytic domain"/>
    <property type="match status" value="1"/>
</dbReference>
<dbReference type="Proteomes" id="UP001433268">
    <property type="component" value="Unassembled WGS sequence"/>
</dbReference>
<dbReference type="Pfam" id="PF08240">
    <property type="entry name" value="ADH_N"/>
    <property type="match status" value="1"/>
</dbReference>
<protein>
    <submittedName>
        <fullName evidence="8">Alcohol dehydrogenase superfamily- zinc-type</fullName>
    </submittedName>
</protein>
<gene>
    <name evidence="8" type="ORF">PG997_005710</name>
</gene>
<evidence type="ECO:0000313" key="9">
    <source>
        <dbReference type="Proteomes" id="UP001433268"/>
    </source>
</evidence>
<dbReference type="PROSITE" id="PS00059">
    <property type="entry name" value="ADH_ZINC"/>
    <property type="match status" value="1"/>
</dbReference>
<evidence type="ECO:0000313" key="8">
    <source>
        <dbReference type="EMBL" id="KAK8084439.1"/>
    </source>
</evidence>
<dbReference type="PANTHER" id="PTHR43350:SF2">
    <property type="entry name" value="GROES-LIKE ZINC-BINDING ALCOHOL DEHYDROGENASE FAMILY PROTEIN"/>
    <property type="match status" value="1"/>
</dbReference>
<feature type="domain" description="Enoyl reductase (ER)" evidence="7">
    <location>
        <begin position="15"/>
        <end position="384"/>
    </location>
</feature>
<dbReference type="CDD" id="cd08278">
    <property type="entry name" value="benzyl_alcohol_DH"/>
    <property type="match status" value="1"/>
</dbReference>
<proteinExistence type="inferred from homology"/>
<dbReference type="InterPro" id="IPR013149">
    <property type="entry name" value="ADH-like_C"/>
</dbReference>
<comment type="caution">
    <text evidence="8">The sequence shown here is derived from an EMBL/GenBank/DDBJ whole genome shotgun (WGS) entry which is preliminary data.</text>
</comment>
<keyword evidence="9" id="KW-1185">Reference proteome</keyword>
<keyword evidence="5" id="KW-0560">Oxidoreductase</keyword>
<evidence type="ECO:0000256" key="6">
    <source>
        <dbReference type="RuleBase" id="RU361277"/>
    </source>
</evidence>
<dbReference type="InterPro" id="IPR002328">
    <property type="entry name" value="ADH_Zn_CS"/>
</dbReference>
<name>A0ABR1WQS5_9PEZI</name>
<evidence type="ECO:0000256" key="2">
    <source>
        <dbReference type="ARBA" id="ARBA00008072"/>
    </source>
</evidence>
<evidence type="ECO:0000259" key="7">
    <source>
        <dbReference type="SMART" id="SM00829"/>
    </source>
</evidence>
<dbReference type="PANTHER" id="PTHR43350">
    <property type="entry name" value="NAD-DEPENDENT ALCOHOL DEHYDROGENASE"/>
    <property type="match status" value="1"/>
</dbReference>
<reference evidence="8 9" key="1">
    <citation type="submission" date="2023-01" db="EMBL/GenBank/DDBJ databases">
        <title>Analysis of 21 Apiospora genomes using comparative genomics revels a genus with tremendous synthesis potential of carbohydrate active enzymes and secondary metabolites.</title>
        <authorList>
            <person name="Sorensen T."/>
        </authorList>
    </citation>
    <scope>NUCLEOTIDE SEQUENCE [LARGE SCALE GENOMIC DNA]</scope>
    <source>
        <strain evidence="8 9">CBS 114990</strain>
    </source>
</reference>
<accession>A0ABR1WQS5</accession>
<dbReference type="EMBL" id="JAQQWN010000005">
    <property type="protein sequence ID" value="KAK8084439.1"/>
    <property type="molecule type" value="Genomic_DNA"/>
</dbReference>
<dbReference type="Pfam" id="PF00107">
    <property type="entry name" value="ADH_zinc_N"/>
    <property type="match status" value="1"/>
</dbReference>
<organism evidence="8 9">
    <name type="scientific">Apiospora hydei</name>
    <dbReference type="NCBI Taxonomy" id="1337664"/>
    <lineage>
        <taxon>Eukaryota</taxon>
        <taxon>Fungi</taxon>
        <taxon>Dikarya</taxon>
        <taxon>Ascomycota</taxon>
        <taxon>Pezizomycotina</taxon>
        <taxon>Sordariomycetes</taxon>
        <taxon>Xylariomycetidae</taxon>
        <taxon>Amphisphaeriales</taxon>
        <taxon>Apiosporaceae</taxon>
        <taxon>Apiospora</taxon>
    </lineage>
</organism>
<dbReference type="InterPro" id="IPR011032">
    <property type="entry name" value="GroES-like_sf"/>
</dbReference>